<organism evidence="1 2">
    <name type="scientific">Vespula squamosa</name>
    <name type="common">Southern yellow jacket</name>
    <name type="synonym">Wasp</name>
    <dbReference type="NCBI Taxonomy" id="30214"/>
    <lineage>
        <taxon>Eukaryota</taxon>
        <taxon>Metazoa</taxon>
        <taxon>Ecdysozoa</taxon>
        <taxon>Arthropoda</taxon>
        <taxon>Hexapoda</taxon>
        <taxon>Insecta</taxon>
        <taxon>Pterygota</taxon>
        <taxon>Neoptera</taxon>
        <taxon>Endopterygota</taxon>
        <taxon>Hymenoptera</taxon>
        <taxon>Apocrita</taxon>
        <taxon>Aculeata</taxon>
        <taxon>Vespoidea</taxon>
        <taxon>Vespidae</taxon>
        <taxon>Vespinae</taxon>
        <taxon>Vespula</taxon>
    </lineage>
</organism>
<evidence type="ECO:0000313" key="2">
    <source>
        <dbReference type="Proteomes" id="UP001607302"/>
    </source>
</evidence>
<keyword evidence="2" id="KW-1185">Reference proteome</keyword>
<dbReference type="Proteomes" id="UP001607302">
    <property type="component" value="Unassembled WGS sequence"/>
</dbReference>
<reference evidence="1 2" key="1">
    <citation type="journal article" date="2024" name="Ann. Entomol. Soc. Am.">
        <title>Genomic analyses of the southern and eastern yellowjacket wasps (Hymenoptera: Vespidae) reveal evolutionary signatures of social life.</title>
        <authorList>
            <person name="Catto M.A."/>
            <person name="Caine P.B."/>
            <person name="Orr S.E."/>
            <person name="Hunt B.G."/>
            <person name="Goodisman M.A.D."/>
        </authorList>
    </citation>
    <scope>NUCLEOTIDE SEQUENCE [LARGE SCALE GENOMIC DNA]</scope>
    <source>
        <strain evidence="1">233</strain>
        <tissue evidence="1">Head and thorax</tissue>
    </source>
</reference>
<dbReference type="AlphaFoldDB" id="A0ABD2BFL4"/>
<sequence>MEAGIFQAFVPREWYTPLLRGIMAGSDTGVGTAEIQTLDAGIQDLRIVYIRSPLAFVPQPDGKTSTLPSASPLLLGSVLRMRIYGLFNGGRLQIRRAVNQRSNGPHRAAALLR</sequence>
<name>A0ABD2BFL4_VESSQ</name>
<proteinExistence type="predicted"/>
<gene>
    <name evidence="1" type="ORF">V1478_004798</name>
</gene>
<comment type="caution">
    <text evidence="1">The sequence shown here is derived from an EMBL/GenBank/DDBJ whole genome shotgun (WGS) entry which is preliminary data.</text>
</comment>
<protein>
    <submittedName>
        <fullName evidence="1">Uncharacterized protein</fullName>
    </submittedName>
</protein>
<accession>A0ABD2BFL4</accession>
<evidence type="ECO:0000313" key="1">
    <source>
        <dbReference type="EMBL" id="KAL2731253.1"/>
    </source>
</evidence>
<dbReference type="EMBL" id="JAUDFV010000105">
    <property type="protein sequence ID" value="KAL2731253.1"/>
    <property type="molecule type" value="Genomic_DNA"/>
</dbReference>